<dbReference type="Proteomes" id="UP000830167">
    <property type="component" value="Chromosome"/>
</dbReference>
<keyword evidence="1" id="KW-0812">Transmembrane</keyword>
<gene>
    <name evidence="2" type="ORF">LSG31_07300</name>
</gene>
<name>A0ABY4CS09_9BACL</name>
<keyword evidence="1" id="KW-0472">Membrane</keyword>
<evidence type="ECO:0000313" key="3">
    <source>
        <dbReference type="Proteomes" id="UP000830167"/>
    </source>
</evidence>
<proteinExistence type="predicted"/>
<feature type="transmembrane region" description="Helical" evidence="1">
    <location>
        <begin position="6"/>
        <end position="26"/>
    </location>
</feature>
<evidence type="ECO:0000256" key="1">
    <source>
        <dbReference type="SAM" id="Phobius"/>
    </source>
</evidence>
<keyword evidence="3" id="KW-1185">Reference proteome</keyword>
<keyword evidence="1" id="KW-1133">Transmembrane helix</keyword>
<sequence>MIQRSVERLIVGAALAVTGSILLPVIKEVIKPVSGMGGKSFSDLRERGQYMMQIAREEVEDIVAEAQFERMRKKIDREIGGMQ</sequence>
<accession>A0ABY4CS09</accession>
<evidence type="ECO:0000313" key="2">
    <source>
        <dbReference type="EMBL" id="UOF92031.1"/>
    </source>
</evidence>
<reference evidence="2" key="1">
    <citation type="submission" date="2021-12" db="EMBL/GenBank/DDBJ databases">
        <title>Alicyclobacillaceae gen. nov., sp. nov., isolated from chalcocite enrichment system.</title>
        <authorList>
            <person name="Jiang Z."/>
        </authorList>
    </citation>
    <scope>NUCLEOTIDE SEQUENCE</scope>
    <source>
        <strain evidence="2">MYW30-H2</strain>
    </source>
</reference>
<protein>
    <submittedName>
        <fullName evidence="2">DUF5132 domain-containing protein</fullName>
    </submittedName>
</protein>
<organism evidence="2 3">
    <name type="scientific">Fodinisporobacter ferrooxydans</name>
    <dbReference type="NCBI Taxonomy" id="2901836"/>
    <lineage>
        <taxon>Bacteria</taxon>
        <taxon>Bacillati</taxon>
        <taxon>Bacillota</taxon>
        <taxon>Bacilli</taxon>
        <taxon>Bacillales</taxon>
        <taxon>Alicyclobacillaceae</taxon>
        <taxon>Fodinisporobacter</taxon>
    </lineage>
</organism>
<dbReference type="EMBL" id="CP089291">
    <property type="protein sequence ID" value="UOF92031.1"/>
    <property type="molecule type" value="Genomic_DNA"/>
</dbReference>
<dbReference type="RefSeq" id="WP_347438713.1">
    <property type="nucleotide sequence ID" value="NZ_CP089291.1"/>
</dbReference>